<proteinExistence type="inferred from homology"/>
<dbReference type="SUPFAM" id="SSF161098">
    <property type="entry name" value="MetI-like"/>
    <property type="match status" value="1"/>
</dbReference>
<feature type="transmembrane region" description="Helical" evidence="7">
    <location>
        <begin position="276"/>
        <end position="295"/>
    </location>
</feature>
<dbReference type="Pfam" id="PF00528">
    <property type="entry name" value="BPD_transp_1"/>
    <property type="match status" value="1"/>
</dbReference>
<comment type="caution">
    <text evidence="9">The sequence shown here is derived from an EMBL/GenBank/DDBJ whole genome shotgun (WGS) entry which is preliminary data.</text>
</comment>
<dbReference type="InterPro" id="IPR035906">
    <property type="entry name" value="MetI-like_sf"/>
</dbReference>
<dbReference type="InterPro" id="IPR000515">
    <property type="entry name" value="MetI-like"/>
</dbReference>
<evidence type="ECO:0000313" key="10">
    <source>
        <dbReference type="Proteomes" id="UP001589818"/>
    </source>
</evidence>
<evidence type="ECO:0000256" key="7">
    <source>
        <dbReference type="RuleBase" id="RU363032"/>
    </source>
</evidence>
<name>A0ABV6JG52_9BACL</name>
<keyword evidence="6 7" id="KW-0472">Membrane</keyword>
<reference evidence="9 10" key="1">
    <citation type="submission" date="2024-09" db="EMBL/GenBank/DDBJ databases">
        <authorList>
            <person name="Sun Q."/>
            <person name="Mori K."/>
        </authorList>
    </citation>
    <scope>NUCLEOTIDE SEQUENCE [LARGE SCALE GENOMIC DNA]</scope>
    <source>
        <strain evidence="9 10">CCM 4839</strain>
    </source>
</reference>
<evidence type="ECO:0000259" key="8">
    <source>
        <dbReference type="PROSITE" id="PS50928"/>
    </source>
</evidence>
<keyword evidence="2 7" id="KW-0813">Transport</keyword>
<comment type="subcellular location">
    <subcellularLocation>
        <location evidence="1 7">Cell membrane</location>
        <topology evidence="1 7">Multi-pass membrane protein</topology>
    </subcellularLocation>
</comment>
<feature type="transmembrane region" description="Helical" evidence="7">
    <location>
        <begin position="177"/>
        <end position="195"/>
    </location>
</feature>
<dbReference type="Proteomes" id="UP001589818">
    <property type="component" value="Unassembled WGS sequence"/>
</dbReference>
<evidence type="ECO:0000256" key="4">
    <source>
        <dbReference type="ARBA" id="ARBA00022692"/>
    </source>
</evidence>
<evidence type="ECO:0000256" key="2">
    <source>
        <dbReference type="ARBA" id="ARBA00022448"/>
    </source>
</evidence>
<dbReference type="PROSITE" id="PS50928">
    <property type="entry name" value="ABC_TM1"/>
    <property type="match status" value="1"/>
</dbReference>
<evidence type="ECO:0000256" key="1">
    <source>
        <dbReference type="ARBA" id="ARBA00004651"/>
    </source>
</evidence>
<evidence type="ECO:0000256" key="3">
    <source>
        <dbReference type="ARBA" id="ARBA00022475"/>
    </source>
</evidence>
<keyword evidence="10" id="KW-1185">Reference proteome</keyword>
<feature type="transmembrane region" description="Helical" evidence="7">
    <location>
        <begin position="79"/>
        <end position="105"/>
    </location>
</feature>
<feature type="transmembrane region" description="Helical" evidence="7">
    <location>
        <begin position="215"/>
        <end position="238"/>
    </location>
</feature>
<comment type="similarity">
    <text evidence="7">Belongs to the binding-protein-dependent transport system permease family.</text>
</comment>
<evidence type="ECO:0000256" key="6">
    <source>
        <dbReference type="ARBA" id="ARBA00023136"/>
    </source>
</evidence>
<evidence type="ECO:0000256" key="5">
    <source>
        <dbReference type="ARBA" id="ARBA00022989"/>
    </source>
</evidence>
<accession>A0ABV6JG52</accession>
<keyword evidence="5 7" id="KW-1133">Transmembrane helix</keyword>
<dbReference type="Gene3D" id="1.10.3720.10">
    <property type="entry name" value="MetI-like"/>
    <property type="match status" value="1"/>
</dbReference>
<dbReference type="PANTHER" id="PTHR43227">
    <property type="entry name" value="BLL4140 PROTEIN"/>
    <property type="match status" value="1"/>
</dbReference>
<feature type="domain" description="ABC transmembrane type-1" evidence="8">
    <location>
        <begin position="80"/>
        <end position="295"/>
    </location>
</feature>
<protein>
    <submittedName>
        <fullName evidence="9">ABC transporter permease</fullName>
    </submittedName>
</protein>
<dbReference type="EMBL" id="JBHLVF010000041">
    <property type="protein sequence ID" value="MFC0394781.1"/>
    <property type="molecule type" value="Genomic_DNA"/>
</dbReference>
<feature type="transmembrane region" description="Helical" evidence="7">
    <location>
        <begin position="20"/>
        <end position="47"/>
    </location>
</feature>
<organism evidence="9 10">
    <name type="scientific">Paenibacillus mendelii</name>
    <dbReference type="NCBI Taxonomy" id="206163"/>
    <lineage>
        <taxon>Bacteria</taxon>
        <taxon>Bacillati</taxon>
        <taxon>Bacillota</taxon>
        <taxon>Bacilli</taxon>
        <taxon>Bacillales</taxon>
        <taxon>Paenibacillaceae</taxon>
        <taxon>Paenibacillus</taxon>
    </lineage>
</organism>
<dbReference type="CDD" id="cd06261">
    <property type="entry name" value="TM_PBP2"/>
    <property type="match status" value="1"/>
</dbReference>
<keyword evidence="3" id="KW-1003">Cell membrane</keyword>
<sequence>MKEAQGKKLGLQTSLKKHWFIYLLVLPGLLYVLLFRYVPMYGILIAFQDYRPRRGVLGSDFVGFKHFINLFSDPYFFKVIWNTFIINVYGIVFGFTFTIFLALMLNELMSSKLKRVLQTLVYLPNFLSWIIFGGIIILFLSPSEGLVNGIIKAFGGKETYFLIEQDYFRTIVTVTNIIKNAGFGTIIYLAALASVDQQQYESATIDGANRRHMMLHITLPAIYPTIAVMLLMNLAGIFSANFEHIYTLYNPLVYETGDVIPTYLYRMGLEKGEYEISTAVSLVFNIIGLITLVIANKIIKKMNVVGIV</sequence>
<dbReference type="RefSeq" id="WP_204815949.1">
    <property type="nucleotide sequence ID" value="NZ_JANHOF010000001.1"/>
</dbReference>
<gene>
    <name evidence="9" type="ORF">ACFFJ8_25890</name>
</gene>
<feature type="transmembrane region" description="Helical" evidence="7">
    <location>
        <begin position="117"/>
        <end position="140"/>
    </location>
</feature>
<dbReference type="PANTHER" id="PTHR43227:SF11">
    <property type="entry name" value="BLL4140 PROTEIN"/>
    <property type="match status" value="1"/>
</dbReference>
<evidence type="ECO:0000313" key="9">
    <source>
        <dbReference type="EMBL" id="MFC0394781.1"/>
    </source>
</evidence>
<dbReference type="InterPro" id="IPR050809">
    <property type="entry name" value="UgpAE/MalFG_permease"/>
</dbReference>
<keyword evidence="4 7" id="KW-0812">Transmembrane</keyword>